<dbReference type="PANTHER" id="PTHR43742:SF6">
    <property type="entry name" value="OXIDOREDUCTASE YYAE-RELATED"/>
    <property type="match status" value="1"/>
</dbReference>
<proteinExistence type="inferred from homology"/>
<dbReference type="SUPFAM" id="SSF50692">
    <property type="entry name" value="ADC-like"/>
    <property type="match status" value="1"/>
</dbReference>
<dbReference type="InterPro" id="IPR006657">
    <property type="entry name" value="MoPterin_dinucl-bd_dom"/>
</dbReference>
<keyword evidence="2" id="KW-0479">Metal-binding</keyword>
<dbReference type="Gene3D" id="3.40.50.740">
    <property type="match status" value="1"/>
</dbReference>
<evidence type="ECO:0000256" key="3">
    <source>
        <dbReference type="ARBA" id="ARBA00023004"/>
    </source>
</evidence>
<dbReference type="Pfam" id="PF00384">
    <property type="entry name" value="Molybdopterin"/>
    <property type="match status" value="1"/>
</dbReference>
<dbReference type="RefSeq" id="WP_072897668.1">
    <property type="nucleotide sequence ID" value="NZ_FQWZ01000005.1"/>
</dbReference>
<gene>
    <name evidence="6" type="ORF">SAMN04488068_2282</name>
</gene>
<evidence type="ECO:0000313" key="6">
    <source>
        <dbReference type="EMBL" id="SHH04643.1"/>
    </source>
</evidence>
<comment type="similarity">
    <text evidence="1">Belongs to the prokaryotic molybdopterin-containing oxidoreductase family.</text>
</comment>
<evidence type="ECO:0000256" key="1">
    <source>
        <dbReference type="ARBA" id="ARBA00010312"/>
    </source>
</evidence>
<keyword evidence="4" id="KW-0411">Iron-sulfur</keyword>
<dbReference type="GO" id="GO:0046872">
    <property type="term" value="F:metal ion binding"/>
    <property type="evidence" value="ECO:0007669"/>
    <property type="project" value="UniProtKB-KW"/>
</dbReference>
<evidence type="ECO:0000313" key="7">
    <source>
        <dbReference type="Proteomes" id="UP000199758"/>
    </source>
</evidence>
<dbReference type="OrthoDB" id="9815647at2"/>
<dbReference type="InterPro" id="IPR009010">
    <property type="entry name" value="Asp_de-COase-like_dom_sf"/>
</dbReference>
<dbReference type="Gene3D" id="2.40.40.20">
    <property type="match status" value="1"/>
</dbReference>
<keyword evidence="7" id="KW-1185">Reference proteome</keyword>
<organism evidence="6 7">
    <name type="scientific">Hydrocarboniphaga daqingensis</name>
    <dbReference type="NCBI Taxonomy" id="490188"/>
    <lineage>
        <taxon>Bacteria</taxon>
        <taxon>Pseudomonadati</taxon>
        <taxon>Pseudomonadota</taxon>
        <taxon>Gammaproteobacteria</taxon>
        <taxon>Nevskiales</taxon>
        <taxon>Nevskiaceae</taxon>
        <taxon>Hydrocarboniphaga</taxon>
    </lineage>
</organism>
<dbReference type="Pfam" id="PF01568">
    <property type="entry name" value="Molydop_binding"/>
    <property type="match status" value="1"/>
</dbReference>
<evidence type="ECO:0000259" key="5">
    <source>
        <dbReference type="PROSITE" id="PS51669"/>
    </source>
</evidence>
<evidence type="ECO:0000256" key="4">
    <source>
        <dbReference type="ARBA" id="ARBA00023014"/>
    </source>
</evidence>
<dbReference type="GO" id="GO:0051536">
    <property type="term" value="F:iron-sulfur cluster binding"/>
    <property type="evidence" value="ECO:0007669"/>
    <property type="project" value="UniProtKB-KW"/>
</dbReference>
<reference evidence="6 7" key="1">
    <citation type="submission" date="2016-11" db="EMBL/GenBank/DDBJ databases">
        <authorList>
            <person name="Jaros S."/>
            <person name="Januszkiewicz K."/>
            <person name="Wedrychowicz H."/>
        </authorList>
    </citation>
    <scope>NUCLEOTIDE SEQUENCE [LARGE SCALE GENOMIC DNA]</scope>
    <source>
        <strain evidence="6 7">CGMCC 1.7049</strain>
    </source>
</reference>
<dbReference type="PROSITE" id="PS51669">
    <property type="entry name" value="4FE4S_MOW_BIS_MGD"/>
    <property type="match status" value="1"/>
</dbReference>
<dbReference type="Gene3D" id="3.40.228.10">
    <property type="entry name" value="Dimethylsulfoxide Reductase, domain 2"/>
    <property type="match status" value="1"/>
</dbReference>
<accession>A0A1M5PTP3</accession>
<dbReference type="InterPro" id="IPR006963">
    <property type="entry name" value="Mopterin_OxRdtase_4Fe-4S_dom"/>
</dbReference>
<dbReference type="PANTHER" id="PTHR43742">
    <property type="entry name" value="TRIMETHYLAMINE-N-OXIDE REDUCTASE"/>
    <property type="match status" value="1"/>
</dbReference>
<protein>
    <submittedName>
        <fullName evidence="6">Formate dehydrogenase</fullName>
    </submittedName>
</protein>
<dbReference type="GO" id="GO:0043546">
    <property type="term" value="F:molybdopterin cofactor binding"/>
    <property type="evidence" value="ECO:0007669"/>
    <property type="project" value="InterPro"/>
</dbReference>
<dbReference type="STRING" id="490188.SAMN04488068_2282"/>
<dbReference type="EMBL" id="FQWZ01000005">
    <property type="protein sequence ID" value="SHH04643.1"/>
    <property type="molecule type" value="Genomic_DNA"/>
</dbReference>
<dbReference type="InterPro" id="IPR050612">
    <property type="entry name" value="Prok_Mopterin_Oxidored"/>
</dbReference>
<dbReference type="Pfam" id="PF04879">
    <property type="entry name" value="Molybdop_Fe4S4"/>
    <property type="match status" value="1"/>
</dbReference>
<name>A0A1M5PTP3_9GAMM</name>
<evidence type="ECO:0000256" key="2">
    <source>
        <dbReference type="ARBA" id="ARBA00022723"/>
    </source>
</evidence>
<dbReference type="InterPro" id="IPR006656">
    <property type="entry name" value="Mopterin_OxRdtase"/>
</dbReference>
<keyword evidence="3" id="KW-0408">Iron</keyword>
<dbReference type="SUPFAM" id="SSF53706">
    <property type="entry name" value="Formate dehydrogenase/DMSO reductase, domains 1-3"/>
    <property type="match status" value="1"/>
</dbReference>
<sequence length="745" mass="81623">MTQTKHTFCRICEASCGLVAELDGNRIVDLKPNKQHIGTDGFACMKGLNQHHMYDSPDRLQYPLKRVGDRFERISWDQAYREIGAKLRALRAVSAESISMYVGTAAGFSLLHPIFAEGFMKGVGSHNVFSSSTQDCANRFAAATEMYGFPFTQPFVDLDHVRYMLIVGTNPVVSKWTFLQVAHPVKRLKEVLKRGGRIVVVDPRLTETAKVADTHHFIRPNTDVFFFLSFLHELFVQNGVDRAHVSRYMRGLDEVEALARLWPAQRTAELTGVAADALRQIVADYIAAGASAIVTGTGLGMGRHGTLAQWLAEVINAVSGNLDRQGGVLLGEGLFDFAAYAKKNRLFQRLQRSRVGNFRELNGGFPGGILADEILKPGAQQIKALLVTGGNPLITMPNAARLRRALGELELLVVTDIYLNETASLAHYVLPATSPLERADLPFVFPLFLGMQSRSYIAATDAVVEPTGEQRDEATIYTQLARHAGVSLFGAKPLQWIMQLMLWLNAPRRRGRQPSLPITLILDLVLRASKIGRFRDLVRQPQGLPWRGGPKPGSYLGQRVVTDDGLVQLAPSLLIEQTARLEAIFEEERASYARGELRLISKRMHSTHNSWTQNIAELTNGEMGQTNYLYMHPDDARAKGLDEKSAADVHSRTNTIRLPVKLLDTLMPGTVAIPHGWGHQHARGLSVASKLGGANVNLLAADGPDAVESVSGMAHLTGIPVRVEPAAGPIDTGSWTGIAPAVANG</sequence>
<dbReference type="SMART" id="SM00926">
    <property type="entry name" value="Molybdop_Fe4S4"/>
    <property type="match status" value="1"/>
</dbReference>
<dbReference type="Proteomes" id="UP000199758">
    <property type="component" value="Unassembled WGS sequence"/>
</dbReference>
<dbReference type="Gene3D" id="2.20.25.90">
    <property type="entry name" value="ADC-like domains"/>
    <property type="match status" value="1"/>
</dbReference>
<dbReference type="AlphaFoldDB" id="A0A1M5PTP3"/>
<dbReference type="GO" id="GO:0016491">
    <property type="term" value="F:oxidoreductase activity"/>
    <property type="evidence" value="ECO:0007669"/>
    <property type="project" value="InterPro"/>
</dbReference>
<feature type="domain" description="4Fe-4S Mo/W bis-MGD-type" evidence="5">
    <location>
        <begin position="2"/>
        <end position="58"/>
    </location>
</feature>